<dbReference type="Proteomes" id="UP000773614">
    <property type="component" value="Unassembled WGS sequence"/>
</dbReference>
<dbReference type="GO" id="GO:0005829">
    <property type="term" value="C:cytosol"/>
    <property type="evidence" value="ECO:0007669"/>
    <property type="project" value="TreeGrafter"/>
</dbReference>
<sequence>MKPIVTLTLNPSVDGSAQAEVVQPIRKVRTTDERYDPGGGGINVARVVQELGGTALAVYMAGGATGGVLDELLDSAAIPRRRIAIGDHTRISHAVYERSSGLEYRFVPEGPLLKESEWRACLDALEDLDCDYLVVSGSLPRGAPDDFYARVIDVTDRKKVKLVLDTSGRALRPALERGVHLVKPSLGEFEALVGRQLPQPALQEEAARELVRTGASEMLALTMGRDGALLVTADSALRLSAPAVPVKSAVGAGDSFVAAMTLALAQGRSSEDSFAYGTAAGAAAVMSPGTELCRREDVERLYDEMKRISVPSSIASG</sequence>
<evidence type="ECO:0000313" key="8">
    <source>
        <dbReference type="EMBL" id="MYZ46284.1"/>
    </source>
</evidence>
<evidence type="ECO:0000256" key="5">
    <source>
        <dbReference type="ARBA" id="ARBA00022840"/>
    </source>
</evidence>
<evidence type="ECO:0000259" key="7">
    <source>
        <dbReference type="Pfam" id="PF00294"/>
    </source>
</evidence>
<keyword evidence="2 6" id="KW-0808">Transferase</keyword>
<evidence type="ECO:0000256" key="1">
    <source>
        <dbReference type="ARBA" id="ARBA00010688"/>
    </source>
</evidence>
<dbReference type="NCBIfam" id="TIGR03168">
    <property type="entry name" value="1-PFK"/>
    <property type="match status" value="1"/>
</dbReference>
<keyword evidence="5" id="KW-0067">ATP-binding</keyword>
<dbReference type="EMBL" id="SPKJ01000002">
    <property type="protein sequence ID" value="MYZ46284.1"/>
    <property type="molecule type" value="Genomic_DNA"/>
</dbReference>
<dbReference type="AlphaFoldDB" id="A0A964T132"/>
<evidence type="ECO:0000256" key="3">
    <source>
        <dbReference type="ARBA" id="ARBA00022741"/>
    </source>
</evidence>
<dbReference type="Gene3D" id="3.40.1190.20">
    <property type="match status" value="1"/>
</dbReference>
<reference evidence="8" key="1">
    <citation type="submission" date="2019-03" db="EMBL/GenBank/DDBJ databases">
        <title>Afifella sp. nov., isolated from activated sludge.</title>
        <authorList>
            <person name="Li Q."/>
            <person name="Liu Y."/>
        </authorList>
    </citation>
    <scope>NUCLEOTIDE SEQUENCE</scope>
    <source>
        <strain evidence="8">L72</strain>
    </source>
</reference>
<comment type="similarity">
    <text evidence="1 6">Belongs to the carbohydrate kinase PfkB family.</text>
</comment>
<evidence type="ECO:0000256" key="4">
    <source>
        <dbReference type="ARBA" id="ARBA00022777"/>
    </source>
</evidence>
<dbReference type="FunFam" id="3.40.1190.20:FF:000001">
    <property type="entry name" value="Phosphofructokinase"/>
    <property type="match status" value="1"/>
</dbReference>
<keyword evidence="9" id="KW-1185">Reference proteome</keyword>
<dbReference type="Pfam" id="PF00294">
    <property type="entry name" value="PfkB"/>
    <property type="match status" value="1"/>
</dbReference>
<feature type="domain" description="Carbohydrate kinase PfkB" evidence="7">
    <location>
        <begin position="28"/>
        <end position="293"/>
    </location>
</feature>
<dbReference type="PANTHER" id="PTHR46566">
    <property type="entry name" value="1-PHOSPHOFRUCTOKINASE-RELATED"/>
    <property type="match status" value="1"/>
</dbReference>
<gene>
    <name evidence="8" type="ORF">E4O86_00905</name>
</gene>
<protein>
    <recommendedName>
        <fullName evidence="6">Phosphofructokinase</fullName>
    </recommendedName>
</protein>
<dbReference type="GO" id="GO:0003872">
    <property type="term" value="F:6-phosphofructokinase activity"/>
    <property type="evidence" value="ECO:0007669"/>
    <property type="project" value="TreeGrafter"/>
</dbReference>
<name>A0A964T132_9HYPH</name>
<dbReference type="GO" id="GO:0005524">
    <property type="term" value="F:ATP binding"/>
    <property type="evidence" value="ECO:0007669"/>
    <property type="project" value="UniProtKB-KW"/>
</dbReference>
<dbReference type="PROSITE" id="PS00583">
    <property type="entry name" value="PFKB_KINASES_1"/>
    <property type="match status" value="1"/>
</dbReference>
<dbReference type="InterPro" id="IPR011611">
    <property type="entry name" value="PfkB_dom"/>
</dbReference>
<keyword evidence="3" id="KW-0547">Nucleotide-binding</keyword>
<accession>A0A964T132</accession>
<dbReference type="RefSeq" id="WP_161138634.1">
    <property type="nucleotide sequence ID" value="NZ_SPKJ01000002.1"/>
</dbReference>
<dbReference type="InterPro" id="IPR029056">
    <property type="entry name" value="Ribokinase-like"/>
</dbReference>
<dbReference type="PANTHER" id="PTHR46566:SF2">
    <property type="entry name" value="ATP-DEPENDENT 6-PHOSPHOFRUCTOKINASE ISOZYME 2"/>
    <property type="match status" value="1"/>
</dbReference>
<dbReference type="InterPro" id="IPR002173">
    <property type="entry name" value="Carboh/pur_kinase_PfkB_CS"/>
</dbReference>
<comment type="caution">
    <text evidence="8">The sequence shown here is derived from an EMBL/GenBank/DDBJ whole genome shotgun (WGS) entry which is preliminary data.</text>
</comment>
<evidence type="ECO:0000256" key="6">
    <source>
        <dbReference type="PIRNR" id="PIRNR000535"/>
    </source>
</evidence>
<proteinExistence type="inferred from homology"/>
<dbReference type="OrthoDB" id="9801219at2"/>
<dbReference type="SUPFAM" id="SSF53613">
    <property type="entry name" value="Ribokinase-like"/>
    <property type="match status" value="1"/>
</dbReference>
<dbReference type="PIRSF" id="PIRSF000535">
    <property type="entry name" value="1PFK/6PFK/LacC"/>
    <property type="match status" value="1"/>
</dbReference>
<evidence type="ECO:0000313" key="9">
    <source>
        <dbReference type="Proteomes" id="UP000773614"/>
    </source>
</evidence>
<dbReference type="CDD" id="cd01164">
    <property type="entry name" value="FruK_PfkB_like"/>
    <property type="match status" value="1"/>
</dbReference>
<dbReference type="InterPro" id="IPR017583">
    <property type="entry name" value="Tagatose/fructose_Pkinase"/>
</dbReference>
<keyword evidence="4" id="KW-0418">Kinase</keyword>
<organism evidence="8 9">
    <name type="scientific">Propylenella binzhouense</name>
    <dbReference type="NCBI Taxonomy" id="2555902"/>
    <lineage>
        <taxon>Bacteria</taxon>
        <taxon>Pseudomonadati</taxon>
        <taxon>Pseudomonadota</taxon>
        <taxon>Alphaproteobacteria</taxon>
        <taxon>Hyphomicrobiales</taxon>
        <taxon>Propylenellaceae</taxon>
        <taxon>Propylenella</taxon>
    </lineage>
</organism>
<evidence type="ECO:0000256" key="2">
    <source>
        <dbReference type="ARBA" id="ARBA00022679"/>
    </source>
</evidence>